<keyword evidence="1" id="KW-0808">Transferase</keyword>
<keyword evidence="1" id="KW-0328">Glycosyltransferase</keyword>
<evidence type="ECO:0000313" key="1">
    <source>
        <dbReference type="EMBL" id="ONM41937.1"/>
    </source>
</evidence>
<protein>
    <submittedName>
        <fullName evidence="1">Alg9-like mannosyltransferase family</fullName>
    </submittedName>
</protein>
<dbReference type="STRING" id="4577.A0A1D6NPG7"/>
<dbReference type="GO" id="GO:0016757">
    <property type="term" value="F:glycosyltransferase activity"/>
    <property type="evidence" value="ECO:0007669"/>
    <property type="project" value="UniProtKB-KW"/>
</dbReference>
<proteinExistence type="predicted"/>
<reference evidence="1" key="1">
    <citation type="submission" date="2015-12" db="EMBL/GenBank/DDBJ databases">
        <title>Update maize B73 reference genome by single molecule sequencing technologies.</title>
        <authorList>
            <consortium name="Maize Genome Sequencing Project"/>
            <person name="Ware D."/>
        </authorList>
    </citation>
    <scope>NUCLEOTIDE SEQUENCE [LARGE SCALE GENOMIC DNA]</scope>
    <source>
        <tissue evidence="1">Seedling</tissue>
    </source>
</reference>
<dbReference type="EMBL" id="CM007649">
    <property type="protein sequence ID" value="ONM41937.1"/>
    <property type="molecule type" value="Genomic_DNA"/>
</dbReference>
<accession>A0A1D6NPG7</accession>
<dbReference type="InParanoid" id="A0A1D6NPG7"/>
<name>A0A1D6NPG7_MAIZE</name>
<gene>
    <name evidence="1" type="ORF">ZEAMMB73_Zm00001d044603</name>
</gene>
<organism evidence="1">
    <name type="scientific">Zea mays</name>
    <name type="common">Maize</name>
    <dbReference type="NCBI Taxonomy" id="4577"/>
    <lineage>
        <taxon>Eukaryota</taxon>
        <taxon>Viridiplantae</taxon>
        <taxon>Streptophyta</taxon>
        <taxon>Embryophyta</taxon>
        <taxon>Tracheophyta</taxon>
        <taxon>Spermatophyta</taxon>
        <taxon>Magnoliopsida</taxon>
        <taxon>Liliopsida</taxon>
        <taxon>Poales</taxon>
        <taxon>Poaceae</taxon>
        <taxon>PACMAD clade</taxon>
        <taxon>Panicoideae</taxon>
        <taxon>Andropogonodae</taxon>
        <taxon>Andropogoneae</taxon>
        <taxon>Tripsacinae</taxon>
        <taxon>Zea</taxon>
    </lineage>
</organism>
<dbReference type="AlphaFoldDB" id="A0A1D6NPG7"/>
<sequence length="114" mass="13403">MSLFHQRETEEEAMYYLPKEANDGRVNNVFFLMPCHSTPYYSTLHYKNLPPMRFCTALLVIAKGSWMSQIVSLQVDLSLWARFFFGNLSAFSHIVLFEFKERHAPFLRQHAIVP</sequence>